<dbReference type="Proteomes" id="UP000094412">
    <property type="component" value="Unassembled WGS sequence"/>
</dbReference>
<dbReference type="PROSITE" id="PS50932">
    <property type="entry name" value="HTH_LACI_2"/>
    <property type="match status" value="1"/>
</dbReference>
<dbReference type="InterPro" id="IPR010982">
    <property type="entry name" value="Lambda_DNA-bd_dom_sf"/>
</dbReference>
<proteinExistence type="predicted"/>
<evidence type="ECO:0000256" key="2">
    <source>
        <dbReference type="ARBA" id="ARBA00023125"/>
    </source>
</evidence>
<dbReference type="SMART" id="SM00354">
    <property type="entry name" value="HTH_LACI"/>
    <property type="match status" value="1"/>
</dbReference>
<reference evidence="5 6" key="1">
    <citation type="submission" date="2016-08" db="EMBL/GenBank/DDBJ databases">
        <title>Whole genome sequence of Mesorhizobium sp. strain UASWS1009 isolated from industrial sewage.</title>
        <authorList>
            <person name="Crovadore J."/>
            <person name="Calmin G."/>
            <person name="Chablais R."/>
            <person name="Cochard B."/>
            <person name="Lefort F."/>
        </authorList>
    </citation>
    <scope>NUCLEOTIDE SEQUENCE [LARGE SCALE GENOMIC DNA]</scope>
    <source>
        <strain evidence="5 6">UASWS1009</strain>
    </source>
</reference>
<keyword evidence="1" id="KW-0805">Transcription regulation</keyword>
<dbReference type="Pfam" id="PF13377">
    <property type="entry name" value="Peripla_BP_3"/>
    <property type="match status" value="1"/>
</dbReference>
<dbReference type="SUPFAM" id="SSF53822">
    <property type="entry name" value="Periplasmic binding protein-like I"/>
    <property type="match status" value="1"/>
</dbReference>
<dbReference type="OrthoDB" id="234496at2"/>
<dbReference type="InterPro" id="IPR028082">
    <property type="entry name" value="Peripla_BP_I"/>
</dbReference>
<evidence type="ECO:0000256" key="3">
    <source>
        <dbReference type="ARBA" id="ARBA00023163"/>
    </source>
</evidence>
<name>A0A1C2DV65_9HYPH</name>
<dbReference type="GO" id="GO:0003700">
    <property type="term" value="F:DNA-binding transcription factor activity"/>
    <property type="evidence" value="ECO:0007669"/>
    <property type="project" value="TreeGrafter"/>
</dbReference>
<dbReference type="CDD" id="cd20010">
    <property type="entry name" value="PBP1_AglR-like"/>
    <property type="match status" value="1"/>
</dbReference>
<keyword evidence="6" id="KW-1185">Reference proteome</keyword>
<evidence type="ECO:0000313" key="6">
    <source>
        <dbReference type="Proteomes" id="UP000094412"/>
    </source>
</evidence>
<dbReference type="Gene3D" id="3.40.50.2300">
    <property type="match status" value="2"/>
</dbReference>
<dbReference type="RefSeq" id="WP_024927129.1">
    <property type="nucleotide sequence ID" value="NZ_MDEO01000031.1"/>
</dbReference>
<dbReference type="SUPFAM" id="SSF47413">
    <property type="entry name" value="lambda repressor-like DNA-binding domains"/>
    <property type="match status" value="1"/>
</dbReference>
<evidence type="ECO:0000259" key="4">
    <source>
        <dbReference type="PROSITE" id="PS50932"/>
    </source>
</evidence>
<keyword evidence="2" id="KW-0238">DNA-binding</keyword>
<dbReference type="GO" id="GO:0000976">
    <property type="term" value="F:transcription cis-regulatory region binding"/>
    <property type="evidence" value="ECO:0007669"/>
    <property type="project" value="TreeGrafter"/>
</dbReference>
<dbReference type="InterPro" id="IPR000843">
    <property type="entry name" value="HTH_LacI"/>
</dbReference>
<accession>A0A1C2DV65</accession>
<dbReference type="Gene3D" id="1.10.260.40">
    <property type="entry name" value="lambda repressor-like DNA-binding domains"/>
    <property type="match status" value="1"/>
</dbReference>
<comment type="caution">
    <text evidence="5">The sequence shown here is derived from an EMBL/GenBank/DDBJ whole genome shotgun (WGS) entry which is preliminary data.</text>
</comment>
<dbReference type="EMBL" id="MDEO01000031">
    <property type="protein sequence ID" value="OCX18688.1"/>
    <property type="molecule type" value="Genomic_DNA"/>
</dbReference>
<organism evidence="5 6">
    <name type="scientific">Mesorhizobium hungaricum</name>
    <dbReference type="NCBI Taxonomy" id="1566387"/>
    <lineage>
        <taxon>Bacteria</taxon>
        <taxon>Pseudomonadati</taxon>
        <taxon>Pseudomonadota</taxon>
        <taxon>Alphaproteobacteria</taxon>
        <taxon>Hyphomicrobiales</taxon>
        <taxon>Phyllobacteriaceae</taxon>
        <taxon>Mesorhizobium</taxon>
    </lineage>
</organism>
<evidence type="ECO:0000256" key="1">
    <source>
        <dbReference type="ARBA" id="ARBA00023015"/>
    </source>
</evidence>
<gene>
    <name evidence="5" type="ORF">QV13_10565</name>
</gene>
<dbReference type="PANTHER" id="PTHR30146">
    <property type="entry name" value="LACI-RELATED TRANSCRIPTIONAL REPRESSOR"/>
    <property type="match status" value="1"/>
</dbReference>
<keyword evidence="3" id="KW-0804">Transcription</keyword>
<dbReference type="STRING" id="1566387.QV13_10565"/>
<dbReference type="InterPro" id="IPR046335">
    <property type="entry name" value="LacI/GalR-like_sensor"/>
</dbReference>
<dbReference type="CDD" id="cd01392">
    <property type="entry name" value="HTH_LacI"/>
    <property type="match status" value="1"/>
</dbReference>
<dbReference type="PANTHER" id="PTHR30146:SF109">
    <property type="entry name" value="HTH-TYPE TRANSCRIPTIONAL REGULATOR GALS"/>
    <property type="match status" value="1"/>
</dbReference>
<evidence type="ECO:0000313" key="5">
    <source>
        <dbReference type="EMBL" id="OCX18688.1"/>
    </source>
</evidence>
<feature type="domain" description="HTH lacI-type" evidence="4">
    <location>
        <begin position="1"/>
        <end position="55"/>
    </location>
</feature>
<protein>
    <submittedName>
        <fullName evidence="5">Transcriptional regulator</fullName>
    </submittedName>
</protein>
<dbReference type="AlphaFoldDB" id="A0A1C2DV65"/>
<dbReference type="Pfam" id="PF00356">
    <property type="entry name" value="LacI"/>
    <property type="match status" value="1"/>
</dbReference>
<sequence>MNLKQLSQMLQLSQTTVSRALNGYPEVNEDTRRRVADAAKRHGYRPNPSARRLATGKTGMIGYVMPTGATVDIDPHFVEFLSGLGDFARSHELDLVLSPTAADEEETTYRRIVANKQVDAVYVSSPCPADKRLTLLDQLHIPYIVHGRSEGLDFAYPFLDIDNEGAFHEAARLLIQLGHNRIALVNGEDWKTFAIHRERGVRKALNAGGLALPDHRLISNAMTDENGYRATRRLFEQDDKPTAIICSSLFMTLGVMRALRDLNLAVPADVSVIAHDDVFPWLKPENFSVPLTTTRSSIRAAGARVAERLVARLSELEDGARGEVWPVDLVVRGSIAGAPPGA</sequence>